<keyword evidence="3" id="KW-1185">Reference proteome</keyword>
<dbReference type="Pfam" id="PF02752">
    <property type="entry name" value="Arrestin_C"/>
    <property type="match status" value="1"/>
</dbReference>
<dbReference type="PANTHER" id="PTHR11188:SF17">
    <property type="entry name" value="FI21816P1"/>
    <property type="match status" value="1"/>
</dbReference>
<dbReference type="EMBL" id="JAFCIX010000017">
    <property type="protein sequence ID" value="KAH6601110.1"/>
    <property type="molecule type" value="Genomic_DNA"/>
</dbReference>
<gene>
    <name evidence="2" type="ORF">BASA50_001788</name>
</gene>
<accession>A0ABQ8FN00</accession>
<dbReference type="PANTHER" id="PTHR11188">
    <property type="entry name" value="ARRESTIN DOMAIN CONTAINING PROTEIN"/>
    <property type="match status" value="1"/>
</dbReference>
<evidence type="ECO:0000259" key="1">
    <source>
        <dbReference type="SMART" id="SM01017"/>
    </source>
</evidence>
<evidence type="ECO:0000313" key="2">
    <source>
        <dbReference type="EMBL" id="KAH6601110.1"/>
    </source>
</evidence>
<comment type="caution">
    <text evidence="2">The sequence shown here is derived from an EMBL/GenBank/DDBJ whole genome shotgun (WGS) entry which is preliminary data.</text>
</comment>
<dbReference type="InterPro" id="IPR011022">
    <property type="entry name" value="Arrestin_C-like"/>
</dbReference>
<evidence type="ECO:0000313" key="3">
    <source>
        <dbReference type="Proteomes" id="UP001648503"/>
    </source>
</evidence>
<organism evidence="2 3">
    <name type="scientific">Batrachochytrium salamandrivorans</name>
    <dbReference type="NCBI Taxonomy" id="1357716"/>
    <lineage>
        <taxon>Eukaryota</taxon>
        <taxon>Fungi</taxon>
        <taxon>Fungi incertae sedis</taxon>
        <taxon>Chytridiomycota</taxon>
        <taxon>Chytridiomycota incertae sedis</taxon>
        <taxon>Chytridiomycetes</taxon>
        <taxon>Rhizophydiales</taxon>
        <taxon>Rhizophydiales incertae sedis</taxon>
        <taxon>Batrachochytrium</taxon>
    </lineage>
</organism>
<dbReference type="SUPFAM" id="SSF81296">
    <property type="entry name" value="E set domains"/>
    <property type="match status" value="2"/>
</dbReference>
<dbReference type="InterPro" id="IPR014756">
    <property type="entry name" value="Ig_E-set"/>
</dbReference>
<protein>
    <recommendedName>
        <fullName evidence="1">Arrestin C-terminal-like domain-containing protein</fullName>
    </recommendedName>
</protein>
<feature type="domain" description="Arrestin C-terminal-like" evidence="1">
    <location>
        <begin position="169"/>
        <end position="299"/>
    </location>
</feature>
<dbReference type="Gene3D" id="2.60.40.640">
    <property type="match status" value="2"/>
</dbReference>
<dbReference type="SMART" id="SM01017">
    <property type="entry name" value="Arrestin_C"/>
    <property type="match status" value="2"/>
</dbReference>
<sequence>MSLLKLSVDKSYYAPGEVVQFTCSMHNRETVMGVQLIAKFAMSELYSIASAVQGMANPDNLAEPPKVALHNSIPIHTETLWRSKHTGTGTIMHPRPRSFSAQFVVPIDATPSVVLNGSSKSHIKYSVKVELLVASTGQNLRSEIAIAVVRPMPLYNPPLVLPVIPKEFTNFLVEAGIILDRSVYAVGQDMQLQISVVNGDKRPIKGIRVSLEEVRNAHSVPELAGVSVLATETIESMISCGQVTSVTVVLHPGTTTPFIAPSTFTGCVQVEHYIRIQVIPNSLFSMGLVLSVPVEIVGVQRI</sequence>
<dbReference type="Proteomes" id="UP001648503">
    <property type="component" value="Unassembled WGS sequence"/>
</dbReference>
<proteinExistence type="predicted"/>
<reference evidence="2 3" key="1">
    <citation type="submission" date="2021-02" db="EMBL/GenBank/DDBJ databases">
        <title>Variation within the Batrachochytrium salamandrivorans European outbreak.</title>
        <authorList>
            <person name="Kelly M."/>
            <person name="Pasmans F."/>
            <person name="Shea T.P."/>
            <person name="Munoz J.F."/>
            <person name="Carranza S."/>
            <person name="Cuomo C.A."/>
            <person name="Martel A."/>
        </authorList>
    </citation>
    <scope>NUCLEOTIDE SEQUENCE [LARGE SCALE GENOMIC DNA]</scope>
    <source>
        <strain evidence="2 3">AMFP18/2</strain>
    </source>
</reference>
<dbReference type="InterPro" id="IPR014752">
    <property type="entry name" value="Arrestin-like_C"/>
</dbReference>
<dbReference type="InterPro" id="IPR050357">
    <property type="entry name" value="Arrestin_domain-protein"/>
</dbReference>
<name>A0ABQ8FN00_9FUNG</name>
<feature type="domain" description="Arrestin C-terminal-like" evidence="1">
    <location>
        <begin position="4"/>
        <end position="159"/>
    </location>
</feature>